<sequence length="73" mass="8536">MHSPQPRTVRPAIAGRSFATDKDTKTIRESQVFYQLYFNFYDCFMMDRKGVLPLNKSLDLFVLNAFYTYLAVS</sequence>
<dbReference type="Proteomes" id="UP000070319">
    <property type="component" value="Unassembled WGS sequence"/>
</dbReference>
<dbReference type="EMBL" id="LTDF01000178">
    <property type="protein sequence ID" value="KXT40579.1"/>
    <property type="molecule type" value="Genomic_DNA"/>
</dbReference>
<dbReference type="PATRIC" id="fig|329854.7.peg.5427"/>
<accession>A0A139KMZ9</accession>
<dbReference type="AlphaFoldDB" id="A0A139KMZ9"/>
<organism evidence="1">
    <name type="scientific">Bacteroides intestinalis</name>
    <dbReference type="NCBI Taxonomy" id="329854"/>
    <lineage>
        <taxon>Bacteria</taxon>
        <taxon>Pseudomonadati</taxon>
        <taxon>Bacteroidota</taxon>
        <taxon>Bacteroidia</taxon>
        <taxon>Bacteroidales</taxon>
        <taxon>Bacteroidaceae</taxon>
        <taxon>Bacteroides</taxon>
    </lineage>
</organism>
<reference evidence="1 2" key="1">
    <citation type="submission" date="2016-02" db="EMBL/GenBank/DDBJ databases">
        <authorList>
            <person name="Wen L."/>
            <person name="He K."/>
            <person name="Yang H."/>
        </authorList>
    </citation>
    <scope>NUCLEOTIDE SEQUENCE [LARGE SCALE GENOMIC DNA]</scope>
    <source>
        <strain evidence="1 2">KLE1704</strain>
    </source>
</reference>
<comment type="caution">
    <text evidence="1">The sequence shown here is derived from an EMBL/GenBank/DDBJ whole genome shotgun (WGS) entry which is preliminary data.</text>
</comment>
<protein>
    <submittedName>
        <fullName evidence="1">Uncharacterized protein</fullName>
    </submittedName>
</protein>
<evidence type="ECO:0000313" key="1">
    <source>
        <dbReference type="EMBL" id="KXT40579.1"/>
    </source>
</evidence>
<gene>
    <name evidence="1" type="ORF">HMPREF2531_05355</name>
</gene>
<name>A0A139KMZ9_9BACE</name>
<evidence type="ECO:0000313" key="2">
    <source>
        <dbReference type="Proteomes" id="UP000070319"/>
    </source>
</evidence>
<proteinExistence type="predicted"/>